<dbReference type="InterPro" id="IPR027417">
    <property type="entry name" value="P-loop_NTPase"/>
</dbReference>
<feature type="domain" description="Phosphoribulokinase/uridine kinase" evidence="1">
    <location>
        <begin position="1"/>
        <end position="160"/>
    </location>
</feature>
<dbReference type="Gene3D" id="3.40.50.300">
    <property type="entry name" value="P-loop containing nucleotide triphosphate hydrolases"/>
    <property type="match status" value="1"/>
</dbReference>
<dbReference type="Proteomes" id="UP001583177">
    <property type="component" value="Unassembled WGS sequence"/>
</dbReference>
<name>A0ABR3W4B0_9PEZI</name>
<organism evidence="2 3">
    <name type="scientific">Diaporthe australafricana</name>
    <dbReference type="NCBI Taxonomy" id="127596"/>
    <lineage>
        <taxon>Eukaryota</taxon>
        <taxon>Fungi</taxon>
        <taxon>Dikarya</taxon>
        <taxon>Ascomycota</taxon>
        <taxon>Pezizomycotina</taxon>
        <taxon>Sordariomycetes</taxon>
        <taxon>Sordariomycetidae</taxon>
        <taxon>Diaporthales</taxon>
        <taxon>Diaporthaceae</taxon>
        <taxon>Diaporthe</taxon>
    </lineage>
</organism>
<dbReference type="InterPro" id="IPR006083">
    <property type="entry name" value="PRK/URK"/>
</dbReference>
<gene>
    <name evidence="2" type="ORF">Daus18300_012002</name>
</gene>
<evidence type="ECO:0000313" key="3">
    <source>
        <dbReference type="Proteomes" id="UP001583177"/>
    </source>
</evidence>
<keyword evidence="3" id="KW-1185">Reference proteome</keyword>
<protein>
    <recommendedName>
        <fullName evidence="1">Phosphoribulokinase/uridine kinase domain-containing protein</fullName>
    </recommendedName>
</protein>
<proteinExistence type="predicted"/>
<evidence type="ECO:0000259" key="1">
    <source>
        <dbReference type="Pfam" id="PF00485"/>
    </source>
</evidence>
<comment type="caution">
    <text evidence="2">The sequence shown here is derived from an EMBL/GenBank/DDBJ whole genome shotgun (WGS) entry which is preliminary data.</text>
</comment>
<dbReference type="EMBL" id="JAWRVE010000155">
    <property type="protein sequence ID" value="KAL1852839.1"/>
    <property type="molecule type" value="Genomic_DNA"/>
</dbReference>
<dbReference type="PANTHER" id="PTHR10285">
    <property type="entry name" value="URIDINE KINASE"/>
    <property type="match status" value="1"/>
</dbReference>
<evidence type="ECO:0000313" key="2">
    <source>
        <dbReference type="EMBL" id="KAL1852839.1"/>
    </source>
</evidence>
<sequence length="198" mass="21546">MIAISGVPGSGKTSLATAVAAEIEASCGRDCPTVIVPMDGFHLYRSQLAAMPNPAEAIHRRGAAFTFDAERFRQLVRALREPVTGATPAVYAPSFDHAVKDPVEDDVEIPRGARVVIFEGLYLSLGREPWGSAARLMDELWFLDVDSEVARARLIKRHVASGIVPDEEAARHRVSSTDQLNADDILSNRLPVDELICL</sequence>
<dbReference type="Pfam" id="PF00485">
    <property type="entry name" value="PRK"/>
    <property type="match status" value="1"/>
</dbReference>
<reference evidence="2 3" key="1">
    <citation type="journal article" date="2024" name="IMA Fungus">
        <title>IMA Genome - F19 : A genome assembly and annotation guide to empower mycologists, including annotated draft genome sequences of Ceratocystis pirilliformis, Diaporthe australafricana, Fusarium ophioides, Paecilomyces lecythidis, and Sporothrix stenoceras.</title>
        <authorList>
            <person name="Aylward J."/>
            <person name="Wilson A.M."/>
            <person name="Visagie C.M."/>
            <person name="Spraker J."/>
            <person name="Barnes I."/>
            <person name="Buitendag C."/>
            <person name="Ceriani C."/>
            <person name="Del Mar Angel L."/>
            <person name="du Plessis D."/>
            <person name="Fuchs T."/>
            <person name="Gasser K."/>
            <person name="Kramer D."/>
            <person name="Li W."/>
            <person name="Munsamy K."/>
            <person name="Piso A."/>
            <person name="Price J.L."/>
            <person name="Sonnekus B."/>
            <person name="Thomas C."/>
            <person name="van der Nest A."/>
            <person name="van Dijk A."/>
            <person name="van Heerden A."/>
            <person name="van Vuuren N."/>
            <person name="Yilmaz N."/>
            <person name="Duong T.A."/>
            <person name="van der Merwe N.A."/>
            <person name="Wingfield M.J."/>
            <person name="Wingfield B.D."/>
        </authorList>
    </citation>
    <scope>NUCLEOTIDE SEQUENCE [LARGE SCALE GENOMIC DNA]</scope>
    <source>
        <strain evidence="2 3">CMW 18300</strain>
    </source>
</reference>
<dbReference type="SUPFAM" id="SSF52540">
    <property type="entry name" value="P-loop containing nucleoside triphosphate hydrolases"/>
    <property type="match status" value="1"/>
</dbReference>
<accession>A0ABR3W4B0</accession>